<evidence type="ECO:0000313" key="2">
    <source>
        <dbReference type="Proteomes" id="UP000199306"/>
    </source>
</evidence>
<dbReference type="AlphaFoldDB" id="A0A1I5Y1D6"/>
<proteinExistence type="predicted"/>
<organism evidence="1 2">
    <name type="scientific">Pseudarcicella hirudinis</name>
    <dbReference type="NCBI Taxonomy" id="1079859"/>
    <lineage>
        <taxon>Bacteria</taxon>
        <taxon>Pseudomonadati</taxon>
        <taxon>Bacteroidota</taxon>
        <taxon>Cytophagia</taxon>
        <taxon>Cytophagales</taxon>
        <taxon>Flectobacillaceae</taxon>
        <taxon>Pseudarcicella</taxon>
    </lineage>
</organism>
<name>A0A1I5Y1D6_9BACT</name>
<dbReference type="STRING" id="1079859.SAMN04515674_11697"/>
<sequence length="31" mass="3678">MKLLTVLGKRKLKFFKNPVKDLFLKMEKPVS</sequence>
<protein>
    <submittedName>
        <fullName evidence="1">Uncharacterized protein</fullName>
    </submittedName>
</protein>
<accession>A0A1I5Y1D6</accession>
<dbReference type="Proteomes" id="UP000199306">
    <property type="component" value="Unassembled WGS sequence"/>
</dbReference>
<keyword evidence="2" id="KW-1185">Reference proteome</keyword>
<dbReference type="EMBL" id="FOXH01000016">
    <property type="protein sequence ID" value="SFQ37954.1"/>
    <property type="molecule type" value="Genomic_DNA"/>
</dbReference>
<evidence type="ECO:0000313" key="1">
    <source>
        <dbReference type="EMBL" id="SFQ37954.1"/>
    </source>
</evidence>
<reference evidence="1 2" key="1">
    <citation type="submission" date="2016-10" db="EMBL/GenBank/DDBJ databases">
        <authorList>
            <person name="de Groot N.N."/>
        </authorList>
    </citation>
    <scope>NUCLEOTIDE SEQUENCE [LARGE SCALE GENOMIC DNA]</scope>
    <source>
        <strain evidence="2">E92,LMG 26720,CCM 7988</strain>
    </source>
</reference>
<gene>
    <name evidence="1" type="ORF">SAMN04515674_11697</name>
</gene>